<dbReference type="Pfam" id="PF00072">
    <property type="entry name" value="Response_reg"/>
    <property type="match status" value="1"/>
</dbReference>
<dbReference type="SUPFAM" id="SSF52172">
    <property type="entry name" value="CheY-like"/>
    <property type="match status" value="1"/>
</dbReference>
<evidence type="ECO:0000256" key="2">
    <source>
        <dbReference type="PROSITE-ProRule" id="PRU00169"/>
    </source>
</evidence>
<dbReference type="AlphaFoldDB" id="A0A0P6XPT0"/>
<protein>
    <recommendedName>
        <fullName evidence="3">Response regulatory domain-containing protein</fullName>
    </recommendedName>
</protein>
<feature type="modified residue" description="4-aspartylphosphate" evidence="2">
    <location>
        <position position="54"/>
    </location>
</feature>
<dbReference type="PANTHER" id="PTHR44591">
    <property type="entry name" value="STRESS RESPONSE REGULATOR PROTEIN 1"/>
    <property type="match status" value="1"/>
</dbReference>
<comment type="caution">
    <text evidence="4">The sequence shown here is derived from an EMBL/GenBank/DDBJ whole genome shotgun (WGS) entry which is preliminary data.</text>
</comment>
<dbReference type="InterPro" id="IPR011006">
    <property type="entry name" value="CheY-like_superfamily"/>
</dbReference>
<name>A0A0P6XPT0_9CHLR</name>
<proteinExistence type="predicted"/>
<dbReference type="PROSITE" id="PS50110">
    <property type="entry name" value="RESPONSE_REGULATORY"/>
    <property type="match status" value="1"/>
</dbReference>
<dbReference type="Proteomes" id="UP000050544">
    <property type="component" value="Unassembled WGS sequence"/>
</dbReference>
<dbReference type="CDD" id="cd00156">
    <property type="entry name" value="REC"/>
    <property type="match status" value="1"/>
</dbReference>
<dbReference type="InterPro" id="IPR001789">
    <property type="entry name" value="Sig_transdc_resp-reg_receiver"/>
</dbReference>
<feature type="domain" description="Response regulatory" evidence="3">
    <location>
        <begin position="3"/>
        <end position="118"/>
    </location>
</feature>
<evidence type="ECO:0000259" key="3">
    <source>
        <dbReference type="PROSITE" id="PS50110"/>
    </source>
</evidence>
<dbReference type="EMBL" id="LGKO01000002">
    <property type="protein sequence ID" value="KPL84567.1"/>
    <property type="molecule type" value="Genomic_DNA"/>
</dbReference>
<organism evidence="4 5">
    <name type="scientific">Thermanaerothrix daxensis</name>
    <dbReference type="NCBI Taxonomy" id="869279"/>
    <lineage>
        <taxon>Bacteria</taxon>
        <taxon>Bacillati</taxon>
        <taxon>Chloroflexota</taxon>
        <taxon>Anaerolineae</taxon>
        <taxon>Anaerolineales</taxon>
        <taxon>Anaerolineaceae</taxon>
        <taxon>Thermanaerothrix</taxon>
    </lineage>
</organism>
<evidence type="ECO:0000313" key="4">
    <source>
        <dbReference type="EMBL" id="KPL84567.1"/>
    </source>
</evidence>
<dbReference type="InterPro" id="IPR050595">
    <property type="entry name" value="Bact_response_regulator"/>
</dbReference>
<evidence type="ECO:0000313" key="5">
    <source>
        <dbReference type="Proteomes" id="UP000050544"/>
    </source>
</evidence>
<dbReference type="RefSeq" id="WP_054521111.1">
    <property type="nucleotide sequence ID" value="NZ_LGKO01000002.1"/>
</dbReference>
<dbReference type="OrthoDB" id="164945at2"/>
<sequence length="123" mass="13840">MIKILLVEDHTHTRQLLRTLLEMEGYYVIIPPAPNPQSILSLVQAEHPPLMILDAHLQEFSGFDVLASLQQLDPNRRPKVILTSGEDLGLESELAGADAFLLKPFAPQQLFYLIQKLNARDSL</sequence>
<dbReference type="STRING" id="869279.SE15_05685"/>
<keyword evidence="1 2" id="KW-0597">Phosphoprotein</keyword>
<dbReference type="SMART" id="SM00448">
    <property type="entry name" value="REC"/>
    <property type="match status" value="1"/>
</dbReference>
<dbReference type="GO" id="GO:0000160">
    <property type="term" value="P:phosphorelay signal transduction system"/>
    <property type="evidence" value="ECO:0007669"/>
    <property type="project" value="InterPro"/>
</dbReference>
<reference evidence="4 5" key="1">
    <citation type="submission" date="2015-07" db="EMBL/GenBank/DDBJ databases">
        <title>Whole genome sequence of Thermanaerothrix daxensis DSM 23592.</title>
        <authorList>
            <person name="Hemp J."/>
            <person name="Ward L.M."/>
            <person name="Pace L.A."/>
            <person name="Fischer W.W."/>
        </authorList>
    </citation>
    <scope>NUCLEOTIDE SEQUENCE [LARGE SCALE GENOMIC DNA]</scope>
    <source>
        <strain evidence="4 5">GNS-1</strain>
    </source>
</reference>
<keyword evidence="5" id="KW-1185">Reference proteome</keyword>
<evidence type="ECO:0000256" key="1">
    <source>
        <dbReference type="ARBA" id="ARBA00022553"/>
    </source>
</evidence>
<accession>A0A0P6XPT0</accession>
<dbReference type="Gene3D" id="3.40.50.2300">
    <property type="match status" value="1"/>
</dbReference>
<dbReference type="PANTHER" id="PTHR44591:SF3">
    <property type="entry name" value="RESPONSE REGULATORY DOMAIN-CONTAINING PROTEIN"/>
    <property type="match status" value="1"/>
</dbReference>
<gene>
    <name evidence="4" type="ORF">SE15_05685</name>
</gene>